<feature type="transmembrane region" description="Helical" evidence="10">
    <location>
        <begin position="124"/>
        <end position="144"/>
    </location>
</feature>
<keyword evidence="7" id="KW-0408">Iron</keyword>
<evidence type="ECO:0000256" key="10">
    <source>
        <dbReference type="SAM" id="Phobius"/>
    </source>
</evidence>
<gene>
    <name evidence="12" type="ORF">COT92_02545</name>
</gene>
<dbReference type="InterPro" id="IPR005804">
    <property type="entry name" value="FA_desaturase_dom"/>
</dbReference>
<evidence type="ECO:0000256" key="3">
    <source>
        <dbReference type="ARBA" id="ARBA00022692"/>
    </source>
</evidence>
<dbReference type="PRINTS" id="PR00075">
    <property type="entry name" value="FACDDSATRASE"/>
</dbReference>
<evidence type="ECO:0000256" key="6">
    <source>
        <dbReference type="ARBA" id="ARBA00023002"/>
    </source>
</evidence>
<dbReference type="PANTHER" id="PTHR11351:SF33">
    <property type="entry name" value="DELTA-9 FATTY ACID DESATURASE, DESA"/>
    <property type="match status" value="1"/>
</dbReference>
<dbReference type="GO" id="GO:0006631">
    <property type="term" value="P:fatty acid metabolic process"/>
    <property type="evidence" value="ECO:0007669"/>
    <property type="project" value="UniProtKB-KW"/>
</dbReference>
<proteinExistence type="inferred from homology"/>
<comment type="subcellular location">
    <subcellularLocation>
        <location evidence="1">Membrane</location>
        <topology evidence="1">Multi-pass membrane protein</topology>
    </subcellularLocation>
</comment>
<evidence type="ECO:0000313" key="12">
    <source>
        <dbReference type="EMBL" id="PIR96169.1"/>
    </source>
</evidence>
<evidence type="ECO:0000256" key="5">
    <source>
        <dbReference type="ARBA" id="ARBA00022989"/>
    </source>
</evidence>
<feature type="domain" description="Fatty acid desaturase" evidence="11">
    <location>
        <begin position="4"/>
        <end position="201"/>
    </location>
</feature>
<dbReference type="CDD" id="cd03505">
    <property type="entry name" value="Delta9-FADS-like"/>
    <property type="match status" value="1"/>
</dbReference>
<dbReference type="AlphaFoldDB" id="A0A2H0VCS9"/>
<reference evidence="13" key="1">
    <citation type="submission" date="2017-09" db="EMBL/GenBank/DDBJ databases">
        <title>Depth-based differentiation of microbial function through sediment-hosted aquifers and enrichment of novel symbionts in the deep terrestrial subsurface.</title>
        <authorList>
            <person name="Probst A.J."/>
            <person name="Ladd B."/>
            <person name="Jarett J.K."/>
            <person name="Geller-Mcgrath D.E."/>
            <person name="Sieber C.M.K."/>
            <person name="Emerson J.B."/>
            <person name="Anantharaman K."/>
            <person name="Thomas B.C."/>
            <person name="Malmstrom R."/>
            <person name="Stieglmeier M."/>
            <person name="Klingl A."/>
            <person name="Woyke T."/>
            <person name="Ryan C.M."/>
            <person name="Banfield J.F."/>
        </authorList>
    </citation>
    <scope>NUCLEOTIDE SEQUENCE [LARGE SCALE GENOMIC DNA]</scope>
</reference>
<comment type="similarity">
    <text evidence="2">Belongs to the fatty acid desaturase type 2 family.</text>
</comment>
<keyword evidence="5 10" id="KW-1133">Transmembrane helix</keyword>
<evidence type="ECO:0000256" key="8">
    <source>
        <dbReference type="ARBA" id="ARBA00023098"/>
    </source>
</evidence>
<evidence type="ECO:0000256" key="4">
    <source>
        <dbReference type="ARBA" id="ARBA00022832"/>
    </source>
</evidence>
<dbReference type="Proteomes" id="UP000230922">
    <property type="component" value="Unassembled WGS sequence"/>
</dbReference>
<evidence type="ECO:0000313" key="13">
    <source>
        <dbReference type="Proteomes" id="UP000230922"/>
    </source>
</evidence>
<keyword evidence="9 10" id="KW-0472">Membrane</keyword>
<evidence type="ECO:0000256" key="7">
    <source>
        <dbReference type="ARBA" id="ARBA00023004"/>
    </source>
</evidence>
<dbReference type="InterPro" id="IPR015876">
    <property type="entry name" value="Acyl-CoA_DS"/>
</dbReference>
<dbReference type="GO" id="GO:0016717">
    <property type="term" value="F:oxidoreductase activity, acting on paired donors, with oxidation of a pair of donors resulting in the reduction of molecular oxygen to two molecules of water"/>
    <property type="evidence" value="ECO:0007669"/>
    <property type="project" value="InterPro"/>
</dbReference>
<dbReference type="Pfam" id="PF00487">
    <property type="entry name" value="FA_desaturase"/>
    <property type="match status" value="1"/>
</dbReference>
<keyword evidence="8" id="KW-0443">Lipid metabolism</keyword>
<keyword evidence="6" id="KW-0560">Oxidoreductase</keyword>
<organism evidence="12 13">
    <name type="scientific">Candidatus Doudnabacteria bacterium CG10_big_fil_rev_8_21_14_0_10_42_18</name>
    <dbReference type="NCBI Taxonomy" id="1974552"/>
    <lineage>
        <taxon>Bacteria</taxon>
        <taxon>Candidatus Doudnaibacteriota</taxon>
    </lineage>
</organism>
<keyword evidence="4" id="KW-0276">Fatty acid metabolism</keyword>
<dbReference type="GO" id="GO:0016020">
    <property type="term" value="C:membrane"/>
    <property type="evidence" value="ECO:0007669"/>
    <property type="project" value="UniProtKB-SubCell"/>
</dbReference>
<evidence type="ECO:0000256" key="1">
    <source>
        <dbReference type="ARBA" id="ARBA00004141"/>
    </source>
</evidence>
<evidence type="ECO:0000259" key="11">
    <source>
        <dbReference type="Pfam" id="PF00487"/>
    </source>
</evidence>
<evidence type="ECO:0000256" key="2">
    <source>
        <dbReference type="ARBA" id="ARBA00008749"/>
    </source>
</evidence>
<comment type="caution">
    <text evidence="12">The sequence shown here is derived from an EMBL/GenBank/DDBJ whole genome shotgun (WGS) entry which is preliminary data.</text>
</comment>
<sequence>MSLVWMLLISVVVMQLSVFYTTIFLHRALTHKGLRLHPLVQNIMHLHLILFTGIIPREWAAVHRKHHHFSDKEGDPHSPYLKGMWHVLFFNAIYYRREATEANVQKYTKDYEPDLIDKIPFGPFGTLFGLAIFMLAFGWAWGLGLFIAQGWSYIFLNAMVNSVCHMIGYKNYDNKATNLQWVALITAGEGLHNNHHQYPASPKLATEKGEFDPAWPVIRLLEVLKLAEVSRPKRTA</sequence>
<feature type="transmembrane region" description="Helical" evidence="10">
    <location>
        <begin position="6"/>
        <end position="25"/>
    </location>
</feature>
<accession>A0A2H0VCS9</accession>
<name>A0A2H0VCS9_9BACT</name>
<dbReference type="EMBL" id="PFAK01000044">
    <property type="protein sequence ID" value="PIR96169.1"/>
    <property type="molecule type" value="Genomic_DNA"/>
</dbReference>
<dbReference type="PANTHER" id="PTHR11351">
    <property type="entry name" value="ACYL-COA DESATURASE"/>
    <property type="match status" value="1"/>
</dbReference>
<evidence type="ECO:0000256" key="9">
    <source>
        <dbReference type="ARBA" id="ARBA00023136"/>
    </source>
</evidence>
<protein>
    <recommendedName>
        <fullName evidence="11">Fatty acid desaturase domain-containing protein</fullName>
    </recommendedName>
</protein>
<feature type="transmembrane region" description="Helical" evidence="10">
    <location>
        <begin position="150"/>
        <end position="169"/>
    </location>
</feature>
<keyword evidence="3 10" id="KW-0812">Transmembrane</keyword>